<name>A0A4Y2CFU6_ARAVE</name>
<dbReference type="OrthoDB" id="6409676at2759"/>
<dbReference type="AlphaFoldDB" id="A0A4Y2CFU6"/>
<reference evidence="2 3" key="1">
    <citation type="journal article" date="2019" name="Sci. Rep.">
        <title>Orb-weaving spider Araneus ventricosus genome elucidates the spidroin gene catalogue.</title>
        <authorList>
            <person name="Kono N."/>
            <person name="Nakamura H."/>
            <person name="Ohtoshi R."/>
            <person name="Moran D.A.P."/>
            <person name="Shinohara A."/>
            <person name="Yoshida Y."/>
            <person name="Fujiwara M."/>
            <person name="Mori M."/>
            <person name="Tomita M."/>
            <person name="Arakawa K."/>
        </authorList>
    </citation>
    <scope>NUCLEOTIDE SEQUENCE [LARGE SCALE GENOMIC DNA]</scope>
</reference>
<accession>A0A4Y2CFU6</accession>
<keyword evidence="3" id="KW-1185">Reference proteome</keyword>
<evidence type="ECO:0000313" key="3">
    <source>
        <dbReference type="Proteomes" id="UP000499080"/>
    </source>
</evidence>
<evidence type="ECO:0000256" key="1">
    <source>
        <dbReference type="SAM" id="MobiDB-lite"/>
    </source>
</evidence>
<gene>
    <name evidence="2" type="ORF">AVEN_52007_1</name>
</gene>
<protein>
    <submittedName>
        <fullName evidence="2">Uncharacterized protein</fullName>
    </submittedName>
</protein>
<proteinExistence type="predicted"/>
<organism evidence="2 3">
    <name type="scientific">Araneus ventricosus</name>
    <name type="common">Orbweaver spider</name>
    <name type="synonym">Epeira ventricosa</name>
    <dbReference type="NCBI Taxonomy" id="182803"/>
    <lineage>
        <taxon>Eukaryota</taxon>
        <taxon>Metazoa</taxon>
        <taxon>Ecdysozoa</taxon>
        <taxon>Arthropoda</taxon>
        <taxon>Chelicerata</taxon>
        <taxon>Arachnida</taxon>
        <taxon>Araneae</taxon>
        <taxon>Araneomorphae</taxon>
        <taxon>Entelegynae</taxon>
        <taxon>Araneoidea</taxon>
        <taxon>Araneidae</taxon>
        <taxon>Araneus</taxon>
    </lineage>
</organism>
<feature type="region of interest" description="Disordered" evidence="1">
    <location>
        <begin position="63"/>
        <end position="106"/>
    </location>
</feature>
<comment type="caution">
    <text evidence="2">The sequence shown here is derived from an EMBL/GenBank/DDBJ whole genome shotgun (WGS) entry which is preliminary data.</text>
</comment>
<sequence length="211" mass="23645">MMENSFQIYPVNIKRTEKKRTKWRTLTTSQTISQWLPIKQTKGTLSRFASRVNHALSPLTTDLHFPSSQEPLRSSRNLVPSDKTPVEQEVGCSHSDGGQPWSGQSEGVVAAAPRPCADHILLSLAAVACASIYEHAVVVDHDLHHYDEIPTKSYHSLPVQSLSYHPALLGHHYPVKKVVVHYPSGLYHGPHGLGIYNPKLHDKLEQDYYRG</sequence>
<dbReference type="Proteomes" id="UP000499080">
    <property type="component" value="Unassembled WGS sequence"/>
</dbReference>
<evidence type="ECO:0000313" key="2">
    <source>
        <dbReference type="EMBL" id="GBM02824.1"/>
    </source>
</evidence>
<dbReference type="EMBL" id="BGPR01000184">
    <property type="protein sequence ID" value="GBM02824.1"/>
    <property type="molecule type" value="Genomic_DNA"/>
</dbReference>
<feature type="compositionally biased region" description="Polar residues" evidence="1">
    <location>
        <begin position="66"/>
        <end position="78"/>
    </location>
</feature>